<dbReference type="GO" id="GO:0005549">
    <property type="term" value="F:odorant binding"/>
    <property type="evidence" value="ECO:0007669"/>
    <property type="project" value="InterPro"/>
</dbReference>
<evidence type="ECO:0000256" key="4">
    <source>
        <dbReference type="SAM" id="MobiDB-lite"/>
    </source>
</evidence>
<protein>
    <submittedName>
        <fullName evidence="6">Odorant binding protein</fullName>
    </submittedName>
</protein>
<dbReference type="SUPFAM" id="SSF47565">
    <property type="entry name" value="Insect pheromone/odorant-binding proteins"/>
    <property type="match status" value="1"/>
</dbReference>
<dbReference type="Pfam" id="PF01395">
    <property type="entry name" value="PBP_GOBP"/>
    <property type="match status" value="1"/>
</dbReference>
<proteinExistence type="evidence at transcript level"/>
<dbReference type="Gene3D" id="1.10.238.20">
    <property type="entry name" value="Pheromone/general odorant binding protein domain"/>
    <property type="match status" value="1"/>
</dbReference>
<comment type="similarity">
    <text evidence="2">Belongs to the PBP/GOBP family.</text>
</comment>
<reference evidence="6" key="1">
    <citation type="submission" date="2018-08" db="EMBL/GenBank/DDBJ databases">
        <title>Functional characterizations of odorant binding protein from Cylas formicarius (Fabricius).</title>
        <authorList>
            <person name="Hua J."/>
            <person name="Chen T."/>
            <person name="Huang Y."/>
            <person name="Li Y."/>
            <person name="Wu C."/>
            <person name="Li H."/>
            <person name="Chen K."/>
            <person name="Li Z."/>
            <person name="Ma D."/>
        </authorList>
    </citation>
    <scope>NUCLEOTIDE SEQUENCE</scope>
</reference>
<dbReference type="PANTHER" id="PTHR21066:SF9">
    <property type="entry name" value="ODORANT-BINDING PROTEIN 59A"/>
    <property type="match status" value="1"/>
</dbReference>
<evidence type="ECO:0000256" key="2">
    <source>
        <dbReference type="ARBA" id="ARBA00008098"/>
    </source>
</evidence>
<evidence type="ECO:0000256" key="1">
    <source>
        <dbReference type="ARBA" id="ARBA00004613"/>
    </source>
</evidence>
<dbReference type="GO" id="GO:0005576">
    <property type="term" value="C:extracellular region"/>
    <property type="evidence" value="ECO:0007669"/>
    <property type="project" value="UniProtKB-SubCell"/>
</dbReference>
<dbReference type="InterPro" id="IPR006170">
    <property type="entry name" value="PBP/GOBP"/>
</dbReference>
<feature type="compositionally biased region" description="Low complexity" evidence="4">
    <location>
        <begin position="112"/>
        <end position="122"/>
    </location>
</feature>
<feature type="region of interest" description="Disordered" evidence="4">
    <location>
        <begin position="53"/>
        <end position="127"/>
    </location>
</feature>
<feature type="signal peptide" evidence="5">
    <location>
        <begin position="1"/>
        <end position="19"/>
    </location>
</feature>
<comment type="subcellular location">
    <subcellularLocation>
        <location evidence="1">Secreted</location>
    </subcellularLocation>
</comment>
<evidence type="ECO:0000256" key="3">
    <source>
        <dbReference type="ARBA" id="ARBA00022525"/>
    </source>
</evidence>
<feature type="compositionally biased region" description="Polar residues" evidence="4">
    <location>
        <begin position="53"/>
        <end position="65"/>
    </location>
</feature>
<accession>A0A6B7M074</accession>
<organism evidence="6">
    <name type="scientific">Cylas formicarius</name>
    <name type="common">Sweet potato weevil</name>
    <name type="synonym">Attelabus formicarius</name>
    <dbReference type="NCBI Taxonomy" id="197179"/>
    <lineage>
        <taxon>Eukaryota</taxon>
        <taxon>Metazoa</taxon>
        <taxon>Ecdysozoa</taxon>
        <taxon>Arthropoda</taxon>
        <taxon>Hexapoda</taxon>
        <taxon>Insecta</taxon>
        <taxon>Pterygota</taxon>
        <taxon>Neoptera</taxon>
        <taxon>Endopterygota</taxon>
        <taxon>Coleoptera</taxon>
        <taxon>Polyphaga</taxon>
        <taxon>Cucujiformia</taxon>
        <taxon>Brentidae</taxon>
        <taxon>Cyladinae</taxon>
        <taxon>Cylas</taxon>
    </lineage>
</organism>
<feature type="chain" id="PRO_5025514937" evidence="5">
    <location>
        <begin position="20"/>
        <end position="221"/>
    </location>
</feature>
<dbReference type="InterPro" id="IPR052295">
    <property type="entry name" value="Odorant-binding_protein"/>
</dbReference>
<keyword evidence="3" id="KW-0964">Secreted</keyword>
<dbReference type="PANTHER" id="PTHR21066">
    <property type="entry name" value="ODORANT-BINDING PROTEIN 59A-RELATED"/>
    <property type="match status" value="1"/>
</dbReference>
<gene>
    <name evidence="6" type="primary">OBP7</name>
</gene>
<keyword evidence="5" id="KW-0732">Signal</keyword>
<evidence type="ECO:0000256" key="5">
    <source>
        <dbReference type="SAM" id="SignalP"/>
    </source>
</evidence>
<sequence length="221" mass="24507">MKRVALGIFAICCVVCSEGLHCDFGQNTNEDLKEAMTQCLRNQTLEKILQDSANSIESDDSSAGSKETPVTKGTNGDVKMDKSRRTKRSKATKELNTEPSMGNNRKFYSFPTTEESNAAETNSNEDDTDGDMCALQCILEKLEMTDSNGLPDQQKFVDVLVKRASGKAVSDLFKESTEECFQQMAEEDSEEACRYSTKLVTCLTEKGRSSCDDWPQGSLPW</sequence>
<name>A0A6B7M074_CYLFO</name>
<dbReference type="AlphaFoldDB" id="A0A6B7M074"/>
<dbReference type="InterPro" id="IPR036728">
    <property type="entry name" value="PBP_GOBP_sf"/>
</dbReference>
<evidence type="ECO:0000313" key="6">
    <source>
        <dbReference type="EMBL" id="QFO46771.1"/>
    </source>
</evidence>
<dbReference type="EMBL" id="MH716471">
    <property type="protein sequence ID" value="QFO46771.1"/>
    <property type="molecule type" value="mRNA"/>
</dbReference>